<gene>
    <name evidence="2" type="ORF">OKIOD_LOCUS8953</name>
</gene>
<protein>
    <submittedName>
        <fullName evidence="2">Oidioi.mRNA.OKI2018_I69.chr1.g188.t2.cds</fullName>
    </submittedName>
</protein>
<keyword evidence="3" id="KW-1185">Reference proteome</keyword>
<evidence type="ECO:0000313" key="2">
    <source>
        <dbReference type="EMBL" id="CAG5102199.1"/>
    </source>
</evidence>
<reference evidence="2 3" key="1">
    <citation type="submission" date="2021-04" db="EMBL/GenBank/DDBJ databases">
        <authorList>
            <person name="Bliznina A."/>
        </authorList>
    </citation>
    <scope>NUCLEOTIDE SEQUENCE [LARGE SCALE GENOMIC DNA]</scope>
</reference>
<feature type="compositionally biased region" description="Low complexity" evidence="1">
    <location>
        <begin position="74"/>
        <end position="90"/>
    </location>
</feature>
<organism evidence="2 3">
    <name type="scientific">Oikopleura dioica</name>
    <name type="common">Tunicate</name>
    <dbReference type="NCBI Taxonomy" id="34765"/>
    <lineage>
        <taxon>Eukaryota</taxon>
        <taxon>Metazoa</taxon>
        <taxon>Chordata</taxon>
        <taxon>Tunicata</taxon>
        <taxon>Appendicularia</taxon>
        <taxon>Copelata</taxon>
        <taxon>Oikopleuridae</taxon>
        <taxon>Oikopleura</taxon>
    </lineage>
</organism>
<name>A0ABN7SJJ7_OIKDI</name>
<sequence>MKLLQVGCFAAASVQECFHRKLGITDSLSFDTIKKAQDYEGSAQVDYTLDETRGDYEYEYDQFGNKKKKKKKNQASYQQPSYQQPSYQAPSYSAPSYNYDQYDGYGKAYSTSSGHAYALNCWPANFDTDKLVYNGTNTDPYERYSTGPLHYFGSEMKGLKGGADAASPAAGDNNRGGLYHYGWENEESTTTDYTENAAPSEWVHYHSARHAGCLYELAGFDYKESTYDHVYKAYYYNGYFKNDYSGSLTRAVVDTNIDYVPNWVHFFNAHLLVGGVVSGSTAPAVSGTGDAGTGYSSEQSNANLVIANPQYEGLGFLNFIATYKVKGKDTGDHYQEFIDMTERTQNPGATGTTYNTINSASTQHADGIGGEWFFDGWMGTWTVDLQTTEWKSSLSSGTWTTNFAISSFPHNELGKDFRFNLRILHEEGTYESYYWYHVNEIVITFPHAVSYALHNDYKRGLTFSAADSVNSQTYQLMNVENAEERINIIPPLDLGTWDDVNFFRADDWIRTGADGKKINHIMGWLDTAASTKASWCTGTDAADENFCATKFKILGLMNTYDEHFAAQMGNIQEIWIQLSYAMQDVTNGVAYSTADRDYTVESPFPYLHFHATEISSIAATCSTTNVHNGNDCDAYTTNAHHEGLGPYSG</sequence>
<accession>A0ABN7SJJ7</accession>
<dbReference type="Proteomes" id="UP001158576">
    <property type="component" value="Chromosome 1"/>
</dbReference>
<dbReference type="EMBL" id="OU015566">
    <property type="protein sequence ID" value="CAG5102199.1"/>
    <property type="molecule type" value="Genomic_DNA"/>
</dbReference>
<feature type="region of interest" description="Disordered" evidence="1">
    <location>
        <begin position="65"/>
        <end position="90"/>
    </location>
</feature>
<evidence type="ECO:0000256" key="1">
    <source>
        <dbReference type="SAM" id="MobiDB-lite"/>
    </source>
</evidence>
<evidence type="ECO:0000313" key="3">
    <source>
        <dbReference type="Proteomes" id="UP001158576"/>
    </source>
</evidence>
<proteinExistence type="predicted"/>